<protein>
    <recommendedName>
        <fullName evidence="2">alpha-amylase</fullName>
        <ecNumber evidence="2">3.2.1.1</ecNumber>
    </recommendedName>
    <alternativeName>
        <fullName evidence="3">1,4-alpha-D-glucan glucanohydrolase</fullName>
    </alternativeName>
</protein>
<evidence type="ECO:0000313" key="6">
    <source>
        <dbReference type="Proteomes" id="UP000198583"/>
    </source>
</evidence>
<organism evidence="5 6">
    <name type="scientific">Lentzea waywayandensis</name>
    <dbReference type="NCBI Taxonomy" id="84724"/>
    <lineage>
        <taxon>Bacteria</taxon>
        <taxon>Bacillati</taxon>
        <taxon>Actinomycetota</taxon>
        <taxon>Actinomycetes</taxon>
        <taxon>Pseudonocardiales</taxon>
        <taxon>Pseudonocardiaceae</taxon>
        <taxon>Lentzea</taxon>
    </lineage>
</organism>
<keyword evidence="6" id="KW-1185">Reference proteome</keyword>
<evidence type="ECO:0000256" key="3">
    <source>
        <dbReference type="ARBA" id="ARBA00030238"/>
    </source>
</evidence>
<dbReference type="AlphaFoldDB" id="A0A1I6FK06"/>
<evidence type="ECO:0000256" key="2">
    <source>
        <dbReference type="ARBA" id="ARBA00012595"/>
    </source>
</evidence>
<reference evidence="6" key="1">
    <citation type="submission" date="2016-10" db="EMBL/GenBank/DDBJ databases">
        <authorList>
            <person name="Varghese N."/>
            <person name="Submissions S."/>
        </authorList>
    </citation>
    <scope>NUCLEOTIDE SEQUENCE [LARGE SCALE GENOMIC DNA]</scope>
    <source>
        <strain evidence="6">DSM 44232</strain>
    </source>
</reference>
<dbReference type="InterPro" id="IPR013783">
    <property type="entry name" value="Ig-like_fold"/>
</dbReference>
<sequence>MPRFHVVVSAVLCVMALVLASAMPSAAASSAVVSGIVTSQNGVPVPDVSVTAFDPGTTSVRSGPAFTGPDGRFTLATETGVFDFRFEPPADSGLNSVVQRDVQVLGDLTINVQLVAAPTTPETHRFSGVVTTHEGLAVQNLRVSLGGVMSNANVGVPGGFGVDVPVGSYQNLSATSGLFALMVSGVPAYPHGAVISAGPNAPTFDLTTQDVTRNLRMPPTTTLDVTVLDTTGNPVGGKPVGATGASSPGTSFAFVVDAPPAYRLDSTGSEATTQANGLARLQAFTGVTYPAGSICVRAVPGFVDTYCNTSVVTTDNGPVSVTLTQPTPPSHTFSGTVRTATGAPVPNIVVSAGSGSAITPADGRFAITRSPAEYGLTVRGGSRGTGPLKVPGLPEFFTFSGPSDAIDLTTSDLVADVNLPPTVTVTVQVTGATGAPAANIPIDFTGTLTDHPLLGLGHQAVQSGETSSLRTDSTGTVRFTVFRGTELAAGNGICARFPVSPSQVCNGPKITAADDTSLTLTQQPPTPTYTFSGTVRDAAGVAVPNANVVYGASVQTNSGGFFSITKDPGTYSLSVNGGGAMGPLGVPDLPGFFRFQHPEIPLTGDMTKEVRLPATTSATVTVKDVQGAGIPGARITMRGRFPEGFPLVPGEPLTFSGESTAEEQTNAQGTFSTTTFRGLTFAPGEICVTLATFNECNTTAVDTNAGALTIVFQQQPPVPAIVTGLTAISPTNTAPALSWRAATNATHYVVNRDGVLLGTTTETAFTDSAAADGTHAYTVSAANSAGTGPVSAATTVVLDRVTPVVTGTPDRQAVVDWYNAPVTITWLSTDPMPSSGPPSIPAATLVQLEGRDQLVSSPESCDPAANCATGEHRVSIDRTPPAVSTPTWSTNPVAISSGSTLTAAVTDTLSGVDRGEYFLGADPGVGNAIPVPHAGGVLTTALGATLPAGVHDIGVRARDVAGNWSAATTTMLVVVDPTGSGVTGKNKKDLVPSLAAGDVLPGLSQQNQTDSADYGFTVDYRNGALDPRNDFHLTYATGARCSTPNPVNCHRLTVTANSFEWLVIDHDNDSRATFKGVASVTVDGVTTTNLFTVEAIDGDRLSLAAEDHLVVTIYATGGNAILYRASGSLGDKNSVRVR</sequence>
<dbReference type="STRING" id="84724.SAMN04488564_12912"/>
<evidence type="ECO:0000256" key="4">
    <source>
        <dbReference type="SAM" id="SignalP"/>
    </source>
</evidence>
<evidence type="ECO:0000256" key="1">
    <source>
        <dbReference type="ARBA" id="ARBA00000548"/>
    </source>
</evidence>
<gene>
    <name evidence="5" type="ORF">SAMN04488564_12912</name>
</gene>
<dbReference type="SUPFAM" id="SSF49452">
    <property type="entry name" value="Starch-binding domain-like"/>
    <property type="match status" value="1"/>
</dbReference>
<dbReference type="EMBL" id="FOYL01000029">
    <property type="protein sequence ID" value="SFR30137.1"/>
    <property type="molecule type" value="Genomic_DNA"/>
</dbReference>
<dbReference type="GO" id="GO:0030246">
    <property type="term" value="F:carbohydrate binding"/>
    <property type="evidence" value="ECO:0007669"/>
    <property type="project" value="InterPro"/>
</dbReference>
<dbReference type="RefSeq" id="WP_143139124.1">
    <property type="nucleotide sequence ID" value="NZ_FOYL01000029.1"/>
</dbReference>
<dbReference type="SUPFAM" id="SSF49464">
    <property type="entry name" value="Carboxypeptidase regulatory domain-like"/>
    <property type="match status" value="1"/>
</dbReference>
<proteinExistence type="predicted"/>
<dbReference type="GO" id="GO:0004556">
    <property type="term" value="F:alpha-amylase activity"/>
    <property type="evidence" value="ECO:0007669"/>
    <property type="project" value="UniProtKB-EC"/>
</dbReference>
<dbReference type="InterPro" id="IPR013784">
    <property type="entry name" value="Carb-bd-like_fold"/>
</dbReference>
<name>A0A1I6FK06_9PSEU</name>
<comment type="catalytic activity">
    <reaction evidence="1">
        <text>Endohydrolysis of (1-&gt;4)-alpha-D-glucosidic linkages in polysaccharides containing three or more (1-&gt;4)-alpha-linked D-glucose units.</text>
        <dbReference type="EC" id="3.2.1.1"/>
    </reaction>
</comment>
<dbReference type="Proteomes" id="UP000198583">
    <property type="component" value="Unassembled WGS sequence"/>
</dbReference>
<feature type="chain" id="PRO_5011459485" description="alpha-amylase" evidence="4">
    <location>
        <begin position="28"/>
        <end position="1138"/>
    </location>
</feature>
<dbReference type="OrthoDB" id="5718261at2"/>
<evidence type="ECO:0000313" key="5">
    <source>
        <dbReference type="EMBL" id="SFR30137.1"/>
    </source>
</evidence>
<dbReference type="EC" id="3.2.1.1" evidence="2"/>
<dbReference type="InterPro" id="IPR008969">
    <property type="entry name" value="CarboxyPept-like_regulatory"/>
</dbReference>
<dbReference type="InterPro" id="IPR036116">
    <property type="entry name" value="FN3_sf"/>
</dbReference>
<dbReference type="SUPFAM" id="SSF49265">
    <property type="entry name" value="Fibronectin type III"/>
    <property type="match status" value="1"/>
</dbReference>
<accession>A0A1I6FK06</accession>
<dbReference type="GO" id="GO:0005975">
    <property type="term" value="P:carbohydrate metabolic process"/>
    <property type="evidence" value="ECO:0007669"/>
    <property type="project" value="UniProtKB-ARBA"/>
</dbReference>
<dbReference type="Gene3D" id="2.60.40.10">
    <property type="entry name" value="Immunoglobulins"/>
    <property type="match status" value="1"/>
</dbReference>
<feature type="signal peptide" evidence="4">
    <location>
        <begin position="1"/>
        <end position="27"/>
    </location>
</feature>
<keyword evidence="4" id="KW-0732">Signal</keyword>